<dbReference type="KEGG" id="psco:LY89DRAFT_657996"/>
<name>A0A132BBD2_MOLSC</name>
<accession>A0A132BBD2</accession>
<feature type="domain" description="Heme haloperoxidase family profile" evidence="9">
    <location>
        <begin position="22"/>
        <end position="239"/>
    </location>
</feature>
<evidence type="ECO:0000256" key="3">
    <source>
        <dbReference type="ARBA" id="ARBA00022617"/>
    </source>
</evidence>
<comment type="cofactor">
    <cofactor evidence="1">
        <name>heme b</name>
        <dbReference type="ChEBI" id="CHEBI:60344"/>
    </cofactor>
</comment>
<dbReference type="GO" id="GO:0004601">
    <property type="term" value="F:peroxidase activity"/>
    <property type="evidence" value="ECO:0007669"/>
    <property type="project" value="UniProtKB-KW"/>
</dbReference>
<dbReference type="AlphaFoldDB" id="A0A132BBD2"/>
<evidence type="ECO:0000256" key="5">
    <source>
        <dbReference type="ARBA" id="ARBA00023002"/>
    </source>
</evidence>
<comment type="similarity">
    <text evidence="7">Belongs to the chloroperoxidase family.</text>
</comment>
<evidence type="ECO:0000313" key="10">
    <source>
        <dbReference type="EMBL" id="KUJ08957.1"/>
    </source>
</evidence>
<evidence type="ECO:0000259" key="9">
    <source>
        <dbReference type="PROSITE" id="PS51405"/>
    </source>
</evidence>
<dbReference type="GO" id="GO:0046872">
    <property type="term" value="F:metal ion binding"/>
    <property type="evidence" value="ECO:0007669"/>
    <property type="project" value="UniProtKB-KW"/>
</dbReference>
<keyword evidence="2 10" id="KW-0575">Peroxidase</keyword>
<feature type="chain" id="PRO_5007288096" evidence="8">
    <location>
        <begin position="17"/>
        <end position="271"/>
    </location>
</feature>
<dbReference type="OrthoDB" id="407298at2759"/>
<dbReference type="Proteomes" id="UP000070700">
    <property type="component" value="Unassembled WGS sequence"/>
</dbReference>
<keyword evidence="6" id="KW-0408">Iron</keyword>
<reference evidence="10 11" key="1">
    <citation type="submission" date="2015-10" db="EMBL/GenBank/DDBJ databases">
        <title>Full genome of DAOMC 229536 Phialocephala scopiformis, a fungal endophyte of spruce producing the potent anti-insectan compound rugulosin.</title>
        <authorList>
            <consortium name="DOE Joint Genome Institute"/>
            <person name="Walker A.K."/>
            <person name="Frasz S.L."/>
            <person name="Seifert K.A."/>
            <person name="Miller J.D."/>
            <person name="Mondo S.J."/>
            <person name="Labutti K."/>
            <person name="Lipzen A."/>
            <person name="Dockter R."/>
            <person name="Kennedy M."/>
            <person name="Grigoriev I.V."/>
            <person name="Spatafora J.W."/>
        </authorList>
    </citation>
    <scope>NUCLEOTIDE SEQUENCE [LARGE SCALE GENOMIC DNA]</scope>
    <source>
        <strain evidence="10 11">CBS 120377</strain>
    </source>
</reference>
<dbReference type="Pfam" id="PF01328">
    <property type="entry name" value="Peroxidase_2"/>
    <property type="match status" value="1"/>
</dbReference>
<gene>
    <name evidence="10" type="ORF">LY89DRAFT_657996</name>
</gene>
<evidence type="ECO:0000256" key="7">
    <source>
        <dbReference type="ARBA" id="ARBA00025795"/>
    </source>
</evidence>
<evidence type="ECO:0000256" key="4">
    <source>
        <dbReference type="ARBA" id="ARBA00022723"/>
    </source>
</evidence>
<evidence type="ECO:0000313" key="11">
    <source>
        <dbReference type="Proteomes" id="UP000070700"/>
    </source>
</evidence>
<evidence type="ECO:0000256" key="8">
    <source>
        <dbReference type="SAM" id="SignalP"/>
    </source>
</evidence>
<organism evidence="10 11">
    <name type="scientific">Mollisia scopiformis</name>
    <name type="common">Conifer needle endophyte fungus</name>
    <name type="synonym">Phialocephala scopiformis</name>
    <dbReference type="NCBI Taxonomy" id="149040"/>
    <lineage>
        <taxon>Eukaryota</taxon>
        <taxon>Fungi</taxon>
        <taxon>Dikarya</taxon>
        <taxon>Ascomycota</taxon>
        <taxon>Pezizomycotina</taxon>
        <taxon>Leotiomycetes</taxon>
        <taxon>Helotiales</taxon>
        <taxon>Mollisiaceae</taxon>
        <taxon>Mollisia</taxon>
    </lineage>
</organism>
<dbReference type="PROSITE" id="PS51405">
    <property type="entry name" value="HEME_HALOPEROXIDASE"/>
    <property type="match status" value="1"/>
</dbReference>
<dbReference type="PANTHER" id="PTHR33577">
    <property type="entry name" value="STERIGMATOCYSTIN BIOSYNTHESIS PEROXIDASE STCC-RELATED"/>
    <property type="match status" value="1"/>
</dbReference>
<dbReference type="InParanoid" id="A0A132BBD2"/>
<dbReference type="InterPro" id="IPR000028">
    <property type="entry name" value="Chloroperoxidase"/>
</dbReference>
<evidence type="ECO:0000256" key="6">
    <source>
        <dbReference type="ARBA" id="ARBA00023004"/>
    </source>
</evidence>
<dbReference type="EMBL" id="KQ947433">
    <property type="protein sequence ID" value="KUJ08957.1"/>
    <property type="molecule type" value="Genomic_DNA"/>
</dbReference>
<keyword evidence="3" id="KW-0349">Heme</keyword>
<evidence type="ECO:0000256" key="2">
    <source>
        <dbReference type="ARBA" id="ARBA00022559"/>
    </source>
</evidence>
<evidence type="ECO:0000256" key="1">
    <source>
        <dbReference type="ARBA" id="ARBA00001970"/>
    </source>
</evidence>
<keyword evidence="5" id="KW-0560">Oxidoreductase</keyword>
<proteinExistence type="inferred from homology"/>
<feature type="signal peptide" evidence="8">
    <location>
        <begin position="1"/>
        <end position="16"/>
    </location>
</feature>
<dbReference type="Gene3D" id="1.10.489.10">
    <property type="entry name" value="Chloroperoxidase-like"/>
    <property type="match status" value="1"/>
</dbReference>
<keyword evidence="8" id="KW-0732">Signal</keyword>
<keyword evidence="11" id="KW-1185">Reference proteome</keyword>
<dbReference type="GeneID" id="28822180"/>
<dbReference type="RefSeq" id="XP_018063312.1">
    <property type="nucleotide sequence ID" value="XM_018212454.1"/>
</dbReference>
<sequence length="271" mass="29356">MKSGIIIATVLTGALAHPVVDHFHTWSPPGPGDVRGPCPGLNSLANHGFLPHDGKNIDLNTTIAAFANAINGASDFATSLFMGALMTNLRVPNPTTFDLTDLDNHDIIEHDASLSRGDAYFGNDHTFNKTIYDQTTSYWTGETIDIQMAANARAARIATSKATNPTFNQTYMDNKGFGEPTAYFMALGHQVPVGNETTFGYTYEVKRSFVKYLFEHERLPVKLGWRPSSTLLTLTEFGNTMHLIAAASPPGTVGLKGRGLSIHGSNQLLSL</sequence>
<dbReference type="InterPro" id="IPR036851">
    <property type="entry name" value="Chloroperoxidase-like_sf"/>
</dbReference>
<dbReference type="SUPFAM" id="SSF47571">
    <property type="entry name" value="Cloroperoxidase"/>
    <property type="match status" value="1"/>
</dbReference>
<protein>
    <submittedName>
        <fullName evidence="10">Cloroperoxidase</fullName>
    </submittedName>
</protein>
<keyword evidence="4" id="KW-0479">Metal-binding</keyword>
<dbReference type="PANTHER" id="PTHR33577:SF9">
    <property type="entry name" value="PEROXIDASE STCC"/>
    <property type="match status" value="1"/>
</dbReference>